<evidence type="ECO:0000259" key="1">
    <source>
        <dbReference type="PROSITE" id="PS51184"/>
    </source>
</evidence>
<proteinExistence type="predicted"/>
<evidence type="ECO:0000313" key="2">
    <source>
        <dbReference type="EMBL" id="KAF1983125.1"/>
    </source>
</evidence>
<feature type="domain" description="JmjC" evidence="1">
    <location>
        <begin position="120"/>
        <end position="325"/>
    </location>
</feature>
<dbReference type="Gene3D" id="2.60.120.10">
    <property type="entry name" value="Jelly Rolls"/>
    <property type="match status" value="1"/>
</dbReference>
<dbReference type="OrthoDB" id="415358at2759"/>
<name>A0A6G1GQA9_9PEZI</name>
<dbReference type="Proteomes" id="UP000800041">
    <property type="component" value="Unassembled WGS sequence"/>
</dbReference>
<dbReference type="AlphaFoldDB" id="A0A6G1GQA9"/>
<dbReference type="SMART" id="SM00558">
    <property type="entry name" value="JmjC"/>
    <property type="match status" value="1"/>
</dbReference>
<dbReference type="Pfam" id="PF13621">
    <property type="entry name" value="Cupin_8"/>
    <property type="match status" value="1"/>
</dbReference>
<keyword evidence="3" id="KW-1185">Reference proteome</keyword>
<sequence>MTSSPSPSDASSAIEELLSAYHDLNPQSVEELHEEPSPLEFMRFVAQNKPFVLRKGASSWAACRRWNCEYLSEAMRGQSVKVALTPMGNADSVLALPDGAQCFIKPFEKEELFEEALAHIRSQSSDPSYKGPVRYAQTQNDNLRDEYASISPDVPSSVPFARIALQKDPENVNMWIGNSHTTTALHHDPYHNIYAQILGGKHFVLLPPIEAPCINEKTLPAATYRPRNSTAPENAQDLVVQFDDPPDTAPFACWDPDNPSVNTTAFSHLSRPVRVTLAEGDMLYLPALWYHKVSLSCSEEGICCSVNQFYDMDFSGPFWPMSGFVRSIGLSAIGEKQKKEPHNE</sequence>
<dbReference type="EMBL" id="ML977177">
    <property type="protein sequence ID" value="KAF1983125.1"/>
    <property type="molecule type" value="Genomic_DNA"/>
</dbReference>
<dbReference type="InterPro" id="IPR041667">
    <property type="entry name" value="Cupin_8"/>
</dbReference>
<accession>A0A6G1GQA9</accession>
<dbReference type="PROSITE" id="PS51184">
    <property type="entry name" value="JMJC"/>
    <property type="match status" value="1"/>
</dbReference>
<protein>
    <submittedName>
        <fullName evidence="2">Clavaminate synthase-like protein</fullName>
    </submittedName>
</protein>
<gene>
    <name evidence="2" type="ORF">K402DRAFT_466163</name>
</gene>
<evidence type="ECO:0000313" key="3">
    <source>
        <dbReference type="Proteomes" id="UP000800041"/>
    </source>
</evidence>
<dbReference type="InterPro" id="IPR014710">
    <property type="entry name" value="RmlC-like_jellyroll"/>
</dbReference>
<dbReference type="PANTHER" id="PTHR12461">
    <property type="entry name" value="HYPOXIA-INDUCIBLE FACTOR 1 ALPHA INHIBITOR-RELATED"/>
    <property type="match status" value="1"/>
</dbReference>
<organism evidence="2 3">
    <name type="scientific">Aulographum hederae CBS 113979</name>
    <dbReference type="NCBI Taxonomy" id="1176131"/>
    <lineage>
        <taxon>Eukaryota</taxon>
        <taxon>Fungi</taxon>
        <taxon>Dikarya</taxon>
        <taxon>Ascomycota</taxon>
        <taxon>Pezizomycotina</taxon>
        <taxon>Dothideomycetes</taxon>
        <taxon>Pleosporomycetidae</taxon>
        <taxon>Aulographales</taxon>
        <taxon>Aulographaceae</taxon>
    </lineage>
</organism>
<dbReference type="InterPro" id="IPR003347">
    <property type="entry name" value="JmjC_dom"/>
</dbReference>
<reference evidence="2" key="1">
    <citation type="journal article" date="2020" name="Stud. Mycol.">
        <title>101 Dothideomycetes genomes: a test case for predicting lifestyles and emergence of pathogens.</title>
        <authorList>
            <person name="Haridas S."/>
            <person name="Albert R."/>
            <person name="Binder M."/>
            <person name="Bloem J."/>
            <person name="Labutti K."/>
            <person name="Salamov A."/>
            <person name="Andreopoulos B."/>
            <person name="Baker S."/>
            <person name="Barry K."/>
            <person name="Bills G."/>
            <person name="Bluhm B."/>
            <person name="Cannon C."/>
            <person name="Castanera R."/>
            <person name="Culley D."/>
            <person name="Daum C."/>
            <person name="Ezra D."/>
            <person name="Gonzalez J."/>
            <person name="Henrissat B."/>
            <person name="Kuo A."/>
            <person name="Liang C."/>
            <person name="Lipzen A."/>
            <person name="Lutzoni F."/>
            <person name="Magnuson J."/>
            <person name="Mondo S."/>
            <person name="Nolan M."/>
            <person name="Ohm R."/>
            <person name="Pangilinan J."/>
            <person name="Park H.-J."/>
            <person name="Ramirez L."/>
            <person name="Alfaro M."/>
            <person name="Sun H."/>
            <person name="Tritt A."/>
            <person name="Yoshinaga Y."/>
            <person name="Zwiers L.-H."/>
            <person name="Turgeon B."/>
            <person name="Goodwin S."/>
            <person name="Spatafora J."/>
            <person name="Crous P."/>
            <person name="Grigoriev I."/>
        </authorList>
    </citation>
    <scope>NUCLEOTIDE SEQUENCE</scope>
    <source>
        <strain evidence="2">CBS 113979</strain>
    </source>
</reference>
<dbReference type="SUPFAM" id="SSF51197">
    <property type="entry name" value="Clavaminate synthase-like"/>
    <property type="match status" value="1"/>
</dbReference>
<dbReference type="PANTHER" id="PTHR12461:SF99">
    <property type="entry name" value="BIFUNCTIONAL PEPTIDASE AND (3S)-LYSYL HYDROXYLASE JMJD7"/>
    <property type="match status" value="1"/>
</dbReference>